<feature type="region of interest" description="Disordered" evidence="1">
    <location>
        <begin position="160"/>
        <end position="194"/>
    </location>
</feature>
<evidence type="ECO:0000259" key="2">
    <source>
        <dbReference type="Pfam" id="PF20411"/>
    </source>
</evidence>
<comment type="caution">
    <text evidence="3">The sequence shown here is derived from an EMBL/GenBank/DDBJ whole genome shotgun (WGS) entry which is preliminary data.</text>
</comment>
<feature type="region of interest" description="Disordered" evidence="1">
    <location>
        <begin position="118"/>
        <end position="140"/>
    </location>
</feature>
<feature type="region of interest" description="Disordered" evidence="1">
    <location>
        <begin position="1"/>
        <end position="28"/>
    </location>
</feature>
<feature type="compositionally biased region" description="Polar residues" evidence="1">
    <location>
        <begin position="123"/>
        <end position="140"/>
    </location>
</feature>
<evidence type="ECO:0000313" key="4">
    <source>
        <dbReference type="Proteomes" id="UP000813461"/>
    </source>
</evidence>
<evidence type="ECO:0000313" key="3">
    <source>
        <dbReference type="EMBL" id="KAH7072415.1"/>
    </source>
</evidence>
<dbReference type="AlphaFoldDB" id="A0A8K0QUM5"/>
<protein>
    <recommendedName>
        <fullName evidence="2">DUF6697 domain-containing protein</fullName>
    </recommendedName>
</protein>
<dbReference type="Proteomes" id="UP000813461">
    <property type="component" value="Unassembled WGS sequence"/>
</dbReference>
<accession>A0A8K0QUM5</accession>
<keyword evidence="4" id="KW-1185">Reference proteome</keyword>
<dbReference type="OrthoDB" id="5427977at2759"/>
<organism evidence="3 4">
    <name type="scientific">Paraphoma chrysanthemicola</name>
    <dbReference type="NCBI Taxonomy" id="798071"/>
    <lineage>
        <taxon>Eukaryota</taxon>
        <taxon>Fungi</taxon>
        <taxon>Dikarya</taxon>
        <taxon>Ascomycota</taxon>
        <taxon>Pezizomycotina</taxon>
        <taxon>Dothideomycetes</taxon>
        <taxon>Pleosporomycetidae</taxon>
        <taxon>Pleosporales</taxon>
        <taxon>Pleosporineae</taxon>
        <taxon>Phaeosphaeriaceae</taxon>
        <taxon>Paraphoma</taxon>
    </lineage>
</organism>
<dbReference type="Pfam" id="PF20411">
    <property type="entry name" value="DUF6697"/>
    <property type="match status" value="1"/>
</dbReference>
<sequence>MDGNKLNPTASSYAPGSQPKSHIASQVSVPPSPYLEARILNLEEGHVQLREELEGLAEKYRGLFSSVDKLNRGGWDVSVGPFQEKHLGESRQHAMRLKKELEQLTHEVHKSVNGDADVEKANGTVTPKKSNITPPHMRNATTLSDSTVKKTVPPHLRGKMAASACDSPSNALVTDGPVDTISRPQVPAPAPSPPLSPATIVHQDLATSAAAQPDVSTDGLEMAPWKPHFVSTLAPIPSTTKIPSTDKMVTFHPAFLDQHLGGTEWSPGLRFIISEAPGILKDRTYYMLSPAIDPYLPEKPGQHGAKLTAFFNESPEDKFANLPADLCSYKDVPMFVEVKDSQGHTRYAYYGNYSQTRWSDRLDYDTMMARVPQHIKEYWSAELTSAARPEWMTQALKDHFFKKPEYTGRVFAAAEADTTSVTSEEEVKLNDKMARDIRKYVEELRDWEREASMKTAMIKKQFILDAFDAADADEPPALRLWWEYLECVNWRKDFYDLLVTLQSRKADQYLK</sequence>
<dbReference type="EMBL" id="JAGMVJ010000023">
    <property type="protein sequence ID" value="KAH7072415.1"/>
    <property type="molecule type" value="Genomic_DNA"/>
</dbReference>
<feature type="domain" description="DUF6697" evidence="2">
    <location>
        <begin position="250"/>
        <end position="500"/>
    </location>
</feature>
<reference evidence="3" key="1">
    <citation type="journal article" date="2021" name="Nat. Commun.">
        <title>Genetic determinants of endophytism in the Arabidopsis root mycobiome.</title>
        <authorList>
            <person name="Mesny F."/>
            <person name="Miyauchi S."/>
            <person name="Thiergart T."/>
            <person name="Pickel B."/>
            <person name="Atanasova L."/>
            <person name="Karlsson M."/>
            <person name="Huettel B."/>
            <person name="Barry K.W."/>
            <person name="Haridas S."/>
            <person name="Chen C."/>
            <person name="Bauer D."/>
            <person name="Andreopoulos W."/>
            <person name="Pangilinan J."/>
            <person name="LaButti K."/>
            <person name="Riley R."/>
            <person name="Lipzen A."/>
            <person name="Clum A."/>
            <person name="Drula E."/>
            <person name="Henrissat B."/>
            <person name="Kohler A."/>
            <person name="Grigoriev I.V."/>
            <person name="Martin F.M."/>
            <person name="Hacquard S."/>
        </authorList>
    </citation>
    <scope>NUCLEOTIDE SEQUENCE</scope>
    <source>
        <strain evidence="3">MPI-SDFR-AT-0120</strain>
    </source>
</reference>
<proteinExistence type="predicted"/>
<name>A0A8K0QUM5_9PLEO</name>
<evidence type="ECO:0000256" key="1">
    <source>
        <dbReference type="SAM" id="MobiDB-lite"/>
    </source>
</evidence>
<gene>
    <name evidence="3" type="ORF">FB567DRAFT_454876</name>
</gene>
<dbReference type="InterPro" id="IPR046520">
    <property type="entry name" value="DUF6697"/>
</dbReference>